<gene>
    <name evidence="1" type="ORF">PG996_003618</name>
</gene>
<dbReference type="EMBL" id="JAQQWM010000002">
    <property type="protein sequence ID" value="KAK8077448.1"/>
    <property type="molecule type" value="Genomic_DNA"/>
</dbReference>
<protein>
    <submittedName>
        <fullName evidence="1">Uncharacterized protein</fullName>
    </submittedName>
</protein>
<evidence type="ECO:0000313" key="1">
    <source>
        <dbReference type="EMBL" id="KAK8077448.1"/>
    </source>
</evidence>
<name>A0ABR1W5M6_9PEZI</name>
<dbReference type="Proteomes" id="UP001446871">
    <property type="component" value="Unassembled WGS sequence"/>
</dbReference>
<organism evidence="1 2">
    <name type="scientific">Apiospora saccharicola</name>
    <dbReference type="NCBI Taxonomy" id="335842"/>
    <lineage>
        <taxon>Eukaryota</taxon>
        <taxon>Fungi</taxon>
        <taxon>Dikarya</taxon>
        <taxon>Ascomycota</taxon>
        <taxon>Pezizomycotina</taxon>
        <taxon>Sordariomycetes</taxon>
        <taxon>Xylariomycetidae</taxon>
        <taxon>Amphisphaeriales</taxon>
        <taxon>Apiosporaceae</taxon>
        <taxon>Apiospora</taxon>
    </lineage>
</organism>
<reference evidence="1 2" key="1">
    <citation type="submission" date="2023-01" db="EMBL/GenBank/DDBJ databases">
        <title>Analysis of 21 Apiospora genomes using comparative genomics revels a genus with tremendous synthesis potential of carbohydrate active enzymes and secondary metabolites.</title>
        <authorList>
            <person name="Sorensen T."/>
        </authorList>
    </citation>
    <scope>NUCLEOTIDE SEQUENCE [LARGE SCALE GENOMIC DNA]</scope>
    <source>
        <strain evidence="1 2">CBS 83171</strain>
    </source>
</reference>
<accession>A0ABR1W5M6</accession>
<sequence length="72" mass="7752">MANPGTRDAKVAMAAPKPHEIRLEFAGRGTNARTTNGHTICSAIQDSVTDPKLNSVLESFVHRVPGTKIRIV</sequence>
<comment type="caution">
    <text evidence="1">The sequence shown here is derived from an EMBL/GenBank/DDBJ whole genome shotgun (WGS) entry which is preliminary data.</text>
</comment>
<evidence type="ECO:0000313" key="2">
    <source>
        <dbReference type="Proteomes" id="UP001446871"/>
    </source>
</evidence>
<proteinExistence type="predicted"/>
<keyword evidence="2" id="KW-1185">Reference proteome</keyword>